<proteinExistence type="predicted"/>
<dbReference type="Proteomes" id="UP000759537">
    <property type="component" value="Unassembled WGS sequence"/>
</dbReference>
<dbReference type="AlphaFoldDB" id="A0A9P5T9E7"/>
<protein>
    <recommendedName>
        <fullName evidence="3">F-box domain-containing protein</fullName>
    </recommendedName>
</protein>
<accession>A0A9P5T9E7</accession>
<organism evidence="1 2">
    <name type="scientific">Russula ochroleuca</name>
    <dbReference type="NCBI Taxonomy" id="152965"/>
    <lineage>
        <taxon>Eukaryota</taxon>
        <taxon>Fungi</taxon>
        <taxon>Dikarya</taxon>
        <taxon>Basidiomycota</taxon>
        <taxon>Agaricomycotina</taxon>
        <taxon>Agaricomycetes</taxon>
        <taxon>Russulales</taxon>
        <taxon>Russulaceae</taxon>
        <taxon>Russula</taxon>
    </lineage>
</organism>
<dbReference type="Gene3D" id="3.80.10.10">
    <property type="entry name" value="Ribonuclease Inhibitor"/>
    <property type="match status" value="1"/>
</dbReference>
<evidence type="ECO:0008006" key="3">
    <source>
        <dbReference type="Google" id="ProtNLM"/>
    </source>
</evidence>
<reference evidence="1" key="2">
    <citation type="journal article" date="2020" name="Nat. Commun.">
        <title>Large-scale genome sequencing of mycorrhizal fungi provides insights into the early evolution of symbiotic traits.</title>
        <authorList>
            <person name="Miyauchi S."/>
            <person name="Kiss E."/>
            <person name="Kuo A."/>
            <person name="Drula E."/>
            <person name="Kohler A."/>
            <person name="Sanchez-Garcia M."/>
            <person name="Morin E."/>
            <person name="Andreopoulos B."/>
            <person name="Barry K.W."/>
            <person name="Bonito G."/>
            <person name="Buee M."/>
            <person name="Carver A."/>
            <person name="Chen C."/>
            <person name="Cichocki N."/>
            <person name="Clum A."/>
            <person name="Culley D."/>
            <person name="Crous P.W."/>
            <person name="Fauchery L."/>
            <person name="Girlanda M."/>
            <person name="Hayes R.D."/>
            <person name="Keri Z."/>
            <person name="LaButti K."/>
            <person name="Lipzen A."/>
            <person name="Lombard V."/>
            <person name="Magnuson J."/>
            <person name="Maillard F."/>
            <person name="Murat C."/>
            <person name="Nolan M."/>
            <person name="Ohm R.A."/>
            <person name="Pangilinan J."/>
            <person name="Pereira M.F."/>
            <person name="Perotto S."/>
            <person name="Peter M."/>
            <person name="Pfister S."/>
            <person name="Riley R."/>
            <person name="Sitrit Y."/>
            <person name="Stielow J.B."/>
            <person name="Szollosi G."/>
            <person name="Zifcakova L."/>
            <person name="Stursova M."/>
            <person name="Spatafora J.W."/>
            <person name="Tedersoo L."/>
            <person name="Vaario L.M."/>
            <person name="Yamada A."/>
            <person name="Yan M."/>
            <person name="Wang P."/>
            <person name="Xu J."/>
            <person name="Bruns T."/>
            <person name="Baldrian P."/>
            <person name="Vilgalys R."/>
            <person name="Dunand C."/>
            <person name="Henrissat B."/>
            <person name="Grigoriev I.V."/>
            <person name="Hibbett D."/>
            <person name="Nagy L.G."/>
            <person name="Martin F.M."/>
        </authorList>
    </citation>
    <scope>NUCLEOTIDE SEQUENCE</scope>
    <source>
        <strain evidence="1">Prilba</strain>
    </source>
</reference>
<name>A0A9P5T9E7_9AGAM</name>
<reference evidence="1" key="1">
    <citation type="submission" date="2019-10" db="EMBL/GenBank/DDBJ databases">
        <authorList>
            <consortium name="DOE Joint Genome Institute"/>
            <person name="Kuo A."/>
            <person name="Miyauchi S."/>
            <person name="Kiss E."/>
            <person name="Drula E."/>
            <person name="Kohler A."/>
            <person name="Sanchez-Garcia M."/>
            <person name="Andreopoulos B."/>
            <person name="Barry K.W."/>
            <person name="Bonito G."/>
            <person name="Buee M."/>
            <person name="Carver A."/>
            <person name="Chen C."/>
            <person name="Cichocki N."/>
            <person name="Clum A."/>
            <person name="Culley D."/>
            <person name="Crous P.W."/>
            <person name="Fauchery L."/>
            <person name="Girlanda M."/>
            <person name="Hayes R."/>
            <person name="Keri Z."/>
            <person name="LaButti K."/>
            <person name="Lipzen A."/>
            <person name="Lombard V."/>
            <person name="Magnuson J."/>
            <person name="Maillard F."/>
            <person name="Morin E."/>
            <person name="Murat C."/>
            <person name="Nolan M."/>
            <person name="Ohm R."/>
            <person name="Pangilinan J."/>
            <person name="Pereira M."/>
            <person name="Perotto S."/>
            <person name="Peter M."/>
            <person name="Riley R."/>
            <person name="Sitrit Y."/>
            <person name="Stielow B."/>
            <person name="Szollosi G."/>
            <person name="Zifcakova L."/>
            <person name="Stursova M."/>
            <person name="Spatafora J.W."/>
            <person name="Tedersoo L."/>
            <person name="Vaario L.-M."/>
            <person name="Yamada A."/>
            <person name="Yan M."/>
            <person name="Wang P."/>
            <person name="Xu J."/>
            <person name="Bruns T."/>
            <person name="Baldrian P."/>
            <person name="Vilgalys R."/>
            <person name="Henrissat B."/>
            <person name="Grigoriev I.V."/>
            <person name="Hibbett D."/>
            <person name="Nagy L.G."/>
            <person name="Martin F.M."/>
        </authorList>
    </citation>
    <scope>NUCLEOTIDE SEQUENCE</scope>
    <source>
        <strain evidence="1">Prilba</strain>
    </source>
</reference>
<dbReference type="SUPFAM" id="SSF52047">
    <property type="entry name" value="RNI-like"/>
    <property type="match status" value="1"/>
</dbReference>
<dbReference type="InterPro" id="IPR032675">
    <property type="entry name" value="LRR_dom_sf"/>
</dbReference>
<keyword evidence="2" id="KW-1185">Reference proteome</keyword>
<gene>
    <name evidence="1" type="ORF">DFH94DRAFT_736693</name>
</gene>
<sequence>MHPSCPVEIIDYILDLVVALPDLTTHLFPPYCFYTDVHDLPLSAIKLSTCFLYSLTLVCKQWNTICTPRLYRCLAVDDDSAIDLLLRTLEHSQTTAGGILPLGSLTRHLIIALSAPIHYQHEAVSFAYIEAMIQHRFGDLGRLARCLPHLQILSISIFSDDFEIFGGPSLYYGKDFAAAIIQTSAHSLLKLHLNHGIFFLFSPQELRKLLESTPNLVAIIGSGVRDTIGCPVALPYLPKLKYLVVNDVMGDCDRSKHEDNRTPFLDHIHIHLSYHSDYFVHLLSAQGARLTSVSLDLRPSNFASDWLSMLTSFCPNLSYLEICIFTWGGFPRLNTLPPIKRLGIRLHIGFTSVAVVCESLATIQSPSLEVVHLMNTDWTLDDGKSPWDPLVHRTFRVVDWDGRELCPGQSIKK</sequence>
<evidence type="ECO:0000313" key="1">
    <source>
        <dbReference type="EMBL" id="KAF8480891.1"/>
    </source>
</evidence>
<evidence type="ECO:0000313" key="2">
    <source>
        <dbReference type="Proteomes" id="UP000759537"/>
    </source>
</evidence>
<comment type="caution">
    <text evidence="1">The sequence shown here is derived from an EMBL/GenBank/DDBJ whole genome shotgun (WGS) entry which is preliminary data.</text>
</comment>
<dbReference type="EMBL" id="WHVB01000007">
    <property type="protein sequence ID" value="KAF8480891.1"/>
    <property type="molecule type" value="Genomic_DNA"/>
</dbReference>
<dbReference type="OrthoDB" id="3232644at2759"/>